<name>A0A1Y2I0R4_9FUNG</name>
<dbReference type="PANTHER" id="PTHR38795">
    <property type="entry name" value="DUF6604 DOMAIN-CONTAINING PROTEIN"/>
    <property type="match status" value="1"/>
</dbReference>
<dbReference type="Pfam" id="PF20253">
    <property type="entry name" value="DUF6604"/>
    <property type="match status" value="1"/>
</dbReference>
<dbReference type="Proteomes" id="UP000193411">
    <property type="component" value="Unassembled WGS sequence"/>
</dbReference>
<dbReference type="InterPro" id="IPR046539">
    <property type="entry name" value="DUF6604"/>
</dbReference>
<evidence type="ECO:0000313" key="3">
    <source>
        <dbReference type="Proteomes" id="UP000193411"/>
    </source>
</evidence>
<sequence length="233" mass="24843">MNGRLKGKAWKLATQAEAEAAEAAAAATPDSALDRDADQDDNASCTIVSATQFVTLARFIAAKRNPPVAVPPRVIDWAARAIRARRQCAEWFQLRALATLADPENGRSDSVQVETERSNKSHEHFIGILESVIAILSPRIRSEYGTAKVNLASIAVELDEGRFAALAQEEMQAEAAGLACVDGPSCGEVGPRVAIEEPKPPPATSGDVATSARDVAQALLKFIEAYMNFLSDA</sequence>
<organism evidence="2 3">
    <name type="scientific">Catenaria anguillulae PL171</name>
    <dbReference type="NCBI Taxonomy" id="765915"/>
    <lineage>
        <taxon>Eukaryota</taxon>
        <taxon>Fungi</taxon>
        <taxon>Fungi incertae sedis</taxon>
        <taxon>Blastocladiomycota</taxon>
        <taxon>Blastocladiomycetes</taxon>
        <taxon>Blastocladiales</taxon>
        <taxon>Catenariaceae</taxon>
        <taxon>Catenaria</taxon>
    </lineage>
</organism>
<evidence type="ECO:0000259" key="1">
    <source>
        <dbReference type="Pfam" id="PF20253"/>
    </source>
</evidence>
<protein>
    <recommendedName>
        <fullName evidence="1">DUF6604 domain-containing protein</fullName>
    </recommendedName>
</protein>
<gene>
    <name evidence="2" type="ORF">BCR44DRAFT_1425673</name>
</gene>
<accession>A0A1Y2I0R4</accession>
<comment type="caution">
    <text evidence="2">The sequence shown here is derived from an EMBL/GenBank/DDBJ whole genome shotgun (WGS) entry which is preliminary data.</text>
</comment>
<reference evidence="2 3" key="1">
    <citation type="submission" date="2016-07" db="EMBL/GenBank/DDBJ databases">
        <title>Pervasive Adenine N6-methylation of Active Genes in Fungi.</title>
        <authorList>
            <consortium name="DOE Joint Genome Institute"/>
            <person name="Mondo S.J."/>
            <person name="Dannebaum R.O."/>
            <person name="Kuo R.C."/>
            <person name="Labutti K."/>
            <person name="Haridas S."/>
            <person name="Kuo A."/>
            <person name="Salamov A."/>
            <person name="Ahrendt S.R."/>
            <person name="Lipzen A."/>
            <person name="Sullivan W."/>
            <person name="Andreopoulos W.B."/>
            <person name="Clum A."/>
            <person name="Lindquist E."/>
            <person name="Daum C."/>
            <person name="Ramamoorthy G.K."/>
            <person name="Gryganskyi A."/>
            <person name="Culley D."/>
            <person name="Magnuson J.K."/>
            <person name="James T.Y."/>
            <person name="O'Malley M.A."/>
            <person name="Stajich J.E."/>
            <person name="Spatafora J.W."/>
            <person name="Visel A."/>
            <person name="Grigoriev I.V."/>
        </authorList>
    </citation>
    <scope>NUCLEOTIDE SEQUENCE [LARGE SCALE GENOMIC DNA]</scope>
    <source>
        <strain evidence="2 3">PL171</strain>
    </source>
</reference>
<dbReference type="AlphaFoldDB" id="A0A1Y2I0R4"/>
<feature type="domain" description="DUF6604" evidence="1">
    <location>
        <begin position="2"/>
        <end position="171"/>
    </location>
</feature>
<evidence type="ECO:0000313" key="2">
    <source>
        <dbReference type="EMBL" id="ORZ39804.1"/>
    </source>
</evidence>
<dbReference type="PANTHER" id="PTHR38795:SF1">
    <property type="entry name" value="DUF6604 DOMAIN-CONTAINING PROTEIN"/>
    <property type="match status" value="1"/>
</dbReference>
<dbReference type="EMBL" id="MCFL01000004">
    <property type="protein sequence ID" value="ORZ39804.1"/>
    <property type="molecule type" value="Genomic_DNA"/>
</dbReference>
<proteinExistence type="predicted"/>
<keyword evidence="3" id="KW-1185">Reference proteome</keyword>